<proteinExistence type="predicted"/>
<evidence type="ECO:0000259" key="1">
    <source>
        <dbReference type="Pfam" id="PF01208"/>
    </source>
</evidence>
<dbReference type="Pfam" id="PF01208">
    <property type="entry name" value="URO-D"/>
    <property type="match status" value="1"/>
</dbReference>
<dbReference type="Gene3D" id="3.20.20.210">
    <property type="match status" value="1"/>
</dbReference>
<feature type="domain" description="Uroporphyrinogen decarboxylase (URO-D)" evidence="1">
    <location>
        <begin position="140"/>
        <end position="354"/>
    </location>
</feature>
<sequence length="357" mass="40976">MVLEKQVKINGEGFLNCIKRKGTPDRVYYIELYLDKEIRDAINERYKLLDCFEASDPFREHKGSIKTNRFLGYDYVLAGVECLNLPLREHEVEDTADLKKQGGRSYVDERIGPITTWEEFEKYPWPNLKNADTSDLEWYEKNLPDDMVVIGGLTGHIMEGLMFLMGYETLCIALFEQRDLVKAIYDRISAQCRHEVWLMSQFSRVRMIWGSDDMGFKSGTLISPEDMREFVFPAHKELAQTAHDNGKLYLLHACGNLVMIMDDLINDVKIDAKHSFEDTIEDIREVKQTYGKKIALFGGMDVDFLCRASEQEIRLRVRDTIAACQPGGGFCLGTGNSVANYIPLDNYLAMLDEGRRA</sequence>
<dbReference type="Proteomes" id="UP000179243">
    <property type="component" value="Unassembled WGS sequence"/>
</dbReference>
<dbReference type="GO" id="GO:0006779">
    <property type="term" value="P:porphyrin-containing compound biosynthetic process"/>
    <property type="evidence" value="ECO:0007669"/>
    <property type="project" value="InterPro"/>
</dbReference>
<dbReference type="GO" id="GO:0004853">
    <property type="term" value="F:uroporphyrinogen decarboxylase activity"/>
    <property type="evidence" value="ECO:0007669"/>
    <property type="project" value="InterPro"/>
</dbReference>
<dbReference type="AlphaFoldDB" id="A0A1F7FDD0"/>
<organism evidence="2 3">
    <name type="scientific">Candidatus Raymondbacteria bacterium RIFOXYD12_FULL_49_13</name>
    <dbReference type="NCBI Taxonomy" id="1817890"/>
    <lineage>
        <taxon>Bacteria</taxon>
        <taxon>Raymondiibacteriota</taxon>
    </lineage>
</organism>
<dbReference type="InterPro" id="IPR038071">
    <property type="entry name" value="UROD/MetE-like_sf"/>
</dbReference>
<evidence type="ECO:0000313" key="3">
    <source>
        <dbReference type="Proteomes" id="UP000179243"/>
    </source>
</evidence>
<dbReference type="PANTHER" id="PTHR47099">
    <property type="entry name" value="METHYLCOBAMIDE:COM METHYLTRANSFERASE MTBA"/>
    <property type="match status" value="1"/>
</dbReference>
<dbReference type="InterPro" id="IPR052024">
    <property type="entry name" value="Methanogen_methyltrans"/>
</dbReference>
<gene>
    <name evidence="2" type="ORF">A2519_18640</name>
</gene>
<evidence type="ECO:0000313" key="2">
    <source>
        <dbReference type="EMBL" id="OGK04700.1"/>
    </source>
</evidence>
<dbReference type="PANTHER" id="PTHR47099:SF1">
    <property type="entry name" value="METHYLCOBAMIDE:COM METHYLTRANSFERASE MTBA"/>
    <property type="match status" value="1"/>
</dbReference>
<protein>
    <recommendedName>
        <fullName evidence="1">Uroporphyrinogen decarboxylase (URO-D) domain-containing protein</fullName>
    </recommendedName>
</protein>
<dbReference type="SUPFAM" id="SSF51726">
    <property type="entry name" value="UROD/MetE-like"/>
    <property type="match status" value="1"/>
</dbReference>
<dbReference type="InterPro" id="IPR000257">
    <property type="entry name" value="Uroporphyrinogen_deCOase"/>
</dbReference>
<reference evidence="2 3" key="1">
    <citation type="journal article" date="2016" name="Nat. Commun.">
        <title>Thousands of microbial genomes shed light on interconnected biogeochemical processes in an aquifer system.</title>
        <authorList>
            <person name="Anantharaman K."/>
            <person name="Brown C.T."/>
            <person name="Hug L.A."/>
            <person name="Sharon I."/>
            <person name="Castelle C.J."/>
            <person name="Probst A.J."/>
            <person name="Thomas B.C."/>
            <person name="Singh A."/>
            <person name="Wilkins M.J."/>
            <person name="Karaoz U."/>
            <person name="Brodie E.L."/>
            <person name="Williams K.H."/>
            <person name="Hubbard S.S."/>
            <person name="Banfield J.F."/>
        </authorList>
    </citation>
    <scope>NUCLEOTIDE SEQUENCE [LARGE SCALE GENOMIC DNA]</scope>
</reference>
<accession>A0A1F7FDD0</accession>
<name>A0A1F7FDD0_UNCRA</name>
<comment type="caution">
    <text evidence="2">The sequence shown here is derived from an EMBL/GenBank/DDBJ whole genome shotgun (WGS) entry which is preliminary data.</text>
</comment>
<dbReference type="EMBL" id="MFYX01000066">
    <property type="protein sequence ID" value="OGK04700.1"/>
    <property type="molecule type" value="Genomic_DNA"/>
</dbReference>